<dbReference type="EMBL" id="BARU01012838">
    <property type="protein sequence ID" value="GAH31541.1"/>
    <property type="molecule type" value="Genomic_DNA"/>
</dbReference>
<keyword evidence="1" id="KW-0472">Membrane</keyword>
<keyword evidence="1" id="KW-0812">Transmembrane</keyword>
<dbReference type="AlphaFoldDB" id="X1EE36"/>
<feature type="non-terminal residue" evidence="2">
    <location>
        <position position="121"/>
    </location>
</feature>
<protein>
    <submittedName>
        <fullName evidence="2">Uncharacterized protein</fullName>
    </submittedName>
</protein>
<feature type="transmembrane region" description="Helical" evidence="1">
    <location>
        <begin position="6"/>
        <end position="26"/>
    </location>
</feature>
<evidence type="ECO:0000256" key="1">
    <source>
        <dbReference type="SAM" id="Phobius"/>
    </source>
</evidence>
<sequence length="121" mass="13497">MVVRAPATGLIRGLVALCALTAYSLFITMSREHRTRVPPTSATQLFTPVVPSNTACQCRNLHTCLPNSFKMVPEGQSSKHALELDFVLFKAKYSEIHRIHKTTRDADRPLLRVTMSNFGPD</sequence>
<accession>X1EE36</accession>
<organism evidence="2">
    <name type="scientific">marine sediment metagenome</name>
    <dbReference type="NCBI Taxonomy" id="412755"/>
    <lineage>
        <taxon>unclassified sequences</taxon>
        <taxon>metagenomes</taxon>
        <taxon>ecological metagenomes</taxon>
    </lineage>
</organism>
<comment type="caution">
    <text evidence="2">The sequence shown here is derived from an EMBL/GenBank/DDBJ whole genome shotgun (WGS) entry which is preliminary data.</text>
</comment>
<name>X1EE36_9ZZZZ</name>
<evidence type="ECO:0000313" key="2">
    <source>
        <dbReference type="EMBL" id="GAH31541.1"/>
    </source>
</evidence>
<reference evidence="2" key="1">
    <citation type="journal article" date="2014" name="Front. Microbiol.">
        <title>High frequency of phylogenetically diverse reductive dehalogenase-homologous genes in deep subseafloor sedimentary metagenomes.</title>
        <authorList>
            <person name="Kawai M."/>
            <person name="Futagami T."/>
            <person name="Toyoda A."/>
            <person name="Takaki Y."/>
            <person name="Nishi S."/>
            <person name="Hori S."/>
            <person name="Arai W."/>
            <person name="Tsubouchi T."/>
            <person name="Morono Y."/>
            <person name="Uchiyama I."/>
            <person name="Ito T."/>
            <person name="Fujiyama A."/>
            <person name="Inagaki F."/>
            <person name="Takami H."/>
        </authorList>
    </citation>
    <scope>NUCLEOTIDE SEQUENCE</scope>
    <source>
        <strain evidence="2">Expedition CK06-06</strain>
    </source>
</reference>
<gene>
    <name evidence="2" type="ORF">S03H2_23484</name>
</gene>
<proteinExistence type="predicted"/>
<keyword evidence="1" id="KW-1133">Transmembrane helix</keyword>